<gene>
    <name evidence="2" type="ORF">FD01_GL002363</name>
</gene>
<feature type="transmembrane region" description="Helical" evidence="1">
    <location>
        <begin position="35"/>
        <end position="56"/>
    </location>
</feature>
<dbReference type="RefSeq" id="WP_054717230.1">
    <property type="nucleotide sequence ID" value="NZ_AZEU01000036.1"/>
</dbReference>
<keyword evidence="1" id="KW-1133">Transmembrane helix</keyword>
<dbReference type="PATRIC" id="fig|1423769.4.peg.2549"/>
<protein>
    <submittedName>
        <fullName evidence="2">Uncharacterized protein</fullName>
    </submittedName>
</protein>
<comment type="caution">
    <text evidence="2">The sequence shown here is derived from an EMBL/GenBank/DDBJ whole genome shotgun (WGS) entry which is preliminary data.</text>
</comment>
<evidence type="ECO:0000313" key="2">
    <source>
        <dbReference type="EMBL" id="KRL52452.1"/>
    </source>
</evidence>
<name>A0A0R1RBF3_9LACO</name>
<keyword evidence="3" id="KW-1185">Reference proteome</keyword>
<keyword evidence="1" id="KW-0812">Transmembrane</keyword>
<dbReference type="EMBL" id="AZEU01000036">
    <property type="protein sequence ID" value="KRL52452.1"/>
    <property type="molecule type" value="Genomic_DNA"/>
</dbReference>
<proteinExistence type="predicted"/>
<evidence type="ECO:0000256" key="1">
    <source>
        <dbReference type="SAM" id="Phobius"/>
    </source>
</evidence>
<sequence length="59" mass="6888">MNKATQAMLQRTIQASILAFLFWIGQTVMGWPWLLYLSIASLVYAIITLLYALFLWHQQ</sequence>
<feature type="transmembrane region" description="Helical" evidence="1">
    <location>
        <begin position="12"/>
        <end position="29"/>
    </location>
</feature>
<accession>A0A0R1RBF3</accession>
<dbReference type="Proteomes" id="UP000051790">
    <property type="component" value="Unassembled WGS sequence"/>
</dbReference>
<reference evidence="2 3" key="1">
    <citation type="journal article" date="2015" name="Genome Announc.">
        <title>Expanding the biotechnology potential of lactobacilli through comparative genomics of 213 strains and associated genera.</title>
        <authorList>
            <person name="Sun Z."/>
            <person name="Harris H.M."/>
            <person name="McCann A."/>
            <person name="Guo C."/>
            <person name="Argimon S."/>
            <person name="Zhang W."/>
            <person name="Yang X."/>
            <person name="Jeffery I.B."/>
            <person name="Cooney J.C."/>
            <person name="Kagawa T.F."/>
            <person name="Liu W."/>
            <person name="Song Y."/>
            <person name="Salvetti E."/>
            <person name="Wrobel A."/>
            <person name="Rasinkangas P."/>
            <person name="Parkhill J."/>
            <person name="Rea M.C."/>
            <person name="O'Sullivan O."/>
            <person name="Ritari J."/>
            <person name="Douillard F.P."/>
            <person name="Paul Ross R."/>
            <person name="Yang R."/>
            <person name="Briner A.E."/>
            <person name="Felis G.E."/>
            <person name="de Vos W.M."/>
            <person name="Barrangou R."/>
            <person name="Klaenhammer T.R."/>
            <person name="Caufield P.W."/>
            <person name="Cui Y."/>
            <person name="Zhang H."/>
            <person name="O'Toole P.W."/>
        </authorList>
    </citation>
    <scope>NUCLEOTIDE SEQUENCE [LARGE SCALE GENOMIC DNA]</scope>
    <source>
        <strain evidence="2 3">DSM 13343</strain>
    </source>
</reference>
<keyword evidence="1" id="KW-0472">Membrane</keyword>
<organism evidence="2 3">
    <name type="scientific">Lacticaseibacillus manihotivorans DSM 13343 = JCM 12514</name>
    <dbReference type="NCBI Taxonomy" id="1423769"/>
    <lineage>
        <taxon>Bacteria</taxon>
        <taxon>Bacillati</taxon>
        <taxon>Bacillota</taxon>
        <taxon>Bacilli</taxon>
        <taxon>Lactobacillales</taxon>
        <taxon>Lactobacillaceae</taxon>
        <taxon>Lacticaseibacillus</taxon>
    </lineage>
</organism>
<evidence type="ECO:0000313" key="3">
    <source>
        <dbReference type="Proteomes" id="UP000051790"/>
    </source>
</evidence>
<dbReference type="AlphaFoldDB" id="A0A0R1RBF3"/>